<evidence type="ECO:0000259" key="12">
    <source>
        <dbReference type="Pfam" id="PF00912"/>
    </source>
</evidence>
<name>A0A840Q2Y7_9PSEU</name>
<dbReference type="Pfam" id="PF00912">
    <property type="entry name" value="Transgly"/>
    <property type="match status" value="1"/>
</dbReference>
<evidence type="ECO:0000256" key="7">
    <source>
        <dbReference type="ARBA" id="ARBA00034000"/>
    </source>
</evidence>
<feature type="compositionally biased region" description="Polar residues" evidence="9">
    <location>
        <begin position="942"/>
        <end position="954"/>
    </location>
</feature>
<dbReference type="GO" id="GO:0006508">
    <property type="term" value="P:proteolysis"/>
    <property type="evidence" value="ECO:0007669"/>
    <property type="project" value="UniProtKB-KW"/>
</dbReference>
<evidence type="ECO:0000259" key="11">
    <source>
        <dbReference type="Pfam" id="PF00905"/>
    </source>
</evidence>
<dbReference type="SUPFAM" id="SSF56601">
    <property type="entry name" value="beta-lactamase/transpeptidase-like"/>
    <property type="match status" value="1"/>
</dbReference>
<keyword evidence="6" id="KW-0511">Multifunctional enzyme</keyword>
<comment type="catalytic activity">
    <reaction evidence="7">
        <text>Preferential cleavage: (Ac)2-L-Lys-D-Ala-|-D-Ala. Also transpeptidation of peptidyl-alanyl moieties that are N-acyl substituents of D-alanine.</text>
        <dbReference type="EC" id="3.4.16.4"/>
    </reaction>
</comment>
<sequence>MKWPDTERPQEQTGAWMPSFDDDDDDSGLGKRLGGDSGEPENSGGRKLDLPTSYSPAPPPPNGGRQAPPPPPGAQQTRQVPPPGPPPGRPPQPPRGEQPTETIPQTPAEDRSGDRRRTGGAAAAGAAGAAAGGIAGAAAGAGMAAAAGAGAAKGATGGGGAPEPHLLTHQEQGTYNYYADGYDDDPYRGYDDGRGDEFYGNDRNGNDRNDRYLDDDFDADPDDFSDADDEMSAARAKRSRIWRRVRRACYVAAALAILLPTAVFIYGYFAWDVPDEAKVMSAARPIELQYANGAPMGRIEVDGSREVLHNINEVSVPMRNATISAEDATFRTNPGFDFMGIVRSAYYLVSGSGVGGGSTITQQFIKMDQGLKKDPTYIRKIKEVVLAYKMTNQQSKDDILLAYMNTADYGRGANGISAAARAYFDKKPSELNDAEAAVLAGVVQSPYGGNDPGQNPEKGKKRWEYVVGQMEQNGFLKPGERQTLTLPPTRPRTEWKTNSRLSPAQDAIWQGVRKELEAQGLPESELSLGGYTIKTTIDPDAQQKAEQAVKDVMGSQPETLRTSLVAVDPNSGGIQAYYGSQTQIGDLDWASTPQEPGSSFKPFVTVAGLEKGKGIGEFYDGSGQQVIAGTEFDNAPGVKCDVPTHCGVREAMTKSVNTVFVNMAAQFGPAKVAEAAHQAGIPDSTKLQSPNGAVEAGIALGMYPVLPADMAASYGSFVNGGQKAPAHFVQQAVSPDAGVFKLKTPEPAPAFGDQTTSRNVAYNVSQAMLDVAKHSKAELSGNRPVVSKTGTHQWGSTTKNRNAWMIGATPQISTAVAMMNDDGGPKPLEDANGQSFYGGGLPAKVWQKFMNSYLQGKKVVQLPNGDKIGQFEDVPPPPPPTSSAPPPTSAPPTSTQSETSAPEPTSTSKEKPNQDCGGIFGPPCDPTGGGDSSGNGSGNGSPNMAPTRTRQQGW</sequence>
<evidence type="ECO:0000256" key="8">
    <source>
        <dbReference type="ARBA" id="ARBA00049902"/>
    </source>
</evidence>
<comment type="caution">
    <text evidence="13">The sequence shown here is derived from an EMBL/GenBank/DDBJ whole genome shotgun (WGS) entry which is preliminary data.</text>
</comment>
<dbReference type="PANTHER" id="PTHR32282:SF34">
    <property type="entry name" value="PENICILLIN-BINDING PROTEIN 1A"/>
    <property type="match status" value="1"/>
</dbReference>
<dbReference type="Pfam" id="PF00905">
    <property type="entry name" value="Transpeptidase"/>
    <property type="match status" value="1"/>
</dbReference>
<reference evidence="13 14" key="1">
    <citation type="submission" date="2020-08" db="EMBL/GenBank/DDBJ databases">
        <title>Sequencing the genomes of 1000 actinobacteria strains.</title>
        <authorList>
            <person name="Klenk H.-P."/>
        </authorList>
    </citation>
    <scope>NUCLEOTIDE SEQUENCE [LARGE SCALE GENOMIC DNA]</scope>
    <source>
        <strain evidence="13 14">DSM 45584</strain>
    </source>
</reference>
<proteinExistence type="predicted"/>
<dbReference type="InterPro" id="IPR023346">
    <property type="entry name" value="Lysozyme-like_dom_sf"/>
</dbReference>
<feature type="compositionally biased region" description="Pro residues" evidence="9">
    <location>
        <begin position="56"/>
        <end position="73"/>
    </location>
</feature>
<dbReference type="GO" id="GO:0030288">
    <property type="term" value="C:outer membrane-bounded periplasmic space"/>
    <property type="evidence" value="ECO:0007669"/>
    <property type="project" value="TreeGrafter"/>
</dbReference>
<dbReference type="AlphaFoldDB" id="A0A840Q2Y7"/>
<keyword evidence="10" id="KW-0472">Membrane</keyword>
<feature type="region of interest" description="Disordered" evidence="9">
    <location>
        <begin position="189"/>
        <end position="228"/>
    </location>
</feature>
<dbReference type="InterPro" id="IPR012338">
    <property type="entry name" value="Beta-lactam/transpept-like"/>
</dbReference>
<feature type="transmembrane region" description="Helical" evidence="10">
    <location>
        <begin position="248"/>
        <end position="271"/>
    </location>
</feature>
<dbReference type="GO" id="GO:0008955">
    <property type="term" value="F:peptidoglycan glycosyltransferase activity"/>
    <property type="evidence" value="ECO:0007669"/>
    <property type="project" value="UniProtKB-EC"/>
</dbReference>
<dbReference type="Gene3D" id="1.10.3810.10">
    <property type="entry name" value="Biosynthetic peptidoglycan transglycosylase-like"/>
    <property type="match status" value="1"/>
</dbReference>
<keyword evidence="14" id="KW-1185">Reference proteome</keyword>
<dbReference type="Proteomes" id="UP000584374">
    <property type="component" value="Unassembled WGS sequence"/>
</dbReference>
<evidence type="ECO:0000256" key="4">
    <source>
        <dbReference type="ARBA" id="ARBA00022679"/>
    </source>
</evidence>
<evidence type="ECO:0000256" key="10">
    <source>
        <dbReference type="SAM" id="Phobius"/>
    </source>
</evidence>
<dbReference type="InterPro" id="IPR036950">
    <property type="entry name" value="PBP_transglycosylase"/>
</dbReference>
<feature type="domain" description="Glycosyl transferase family 51" evidence="12">
    <location>
        <begin position="295"/>
        <end position="470"/>
    </location>
</feature>
<feature type="compositionally biased region" description="Low complexity" evidence="9">
    <location>
        <begin position="119"/>
        <end position="129"/>
    </location>
</feature>
<evidence type="ECO:0000256" key="5">
    <source>
        <dbReference type="ARBA" id="ARBA00022801"/>
    </source>
</evidence>
<keyword evidence="2" id="KW-0645">Protease</keyword>
<organism evidence="13 14">
    <name type="scientific">Saccharopolyspora phatthalungensis</name>
    <dbReference type="NCBI Taxonomy" id="664693"/>
    <lineage>
        <taxon>Bacteria</taxon>
        <taxon>Bacillati</taxon>
        <taxon>Actinomycetota</taxon>
        <taxon>Actinomycetes</taxon>
        <taxon>Pseudonocardiales</taxon>
        <taxon>Pseudonocardiaceae</taxon>
        <taxon>Saccharopolyspora</taxon>
    </lineage>
</organism>
<dbReference type="InterPro" id="IPR050396">
    <property type="entry name" value="Glycosyltr_51/Transpeptidase"/>
</dbReference>
<feature type="compositionally biased region" description="Pro residues" evidence="9">
    <location>
        <begin position="80"/>
        <end position="96"/>
    </location>
</feature>
<dbReference type="Gene3D" id="3.40.710.10">
    <property type="entry name" value="DD-peptidase/beta-lactamase superfamily"/>
    <property type="match status" value="1"/>
</dbReference>
<evidence type="ECO:0000256" key="1">
    <source>
        <dbReference type="ARBA" id="ARBA00022645"/>
    </source>
</evidence>
<feature type="compositionally biased region" description="Basic and acidic residues" evidence="9">
    <location>
        <begin position="1"/>
        <end position="10"/>
    </location>
</feature>
<keyword evidence="5" id="KW-0378">Hydrolase</keyword>
<accession>A0A840Q2Y7</accession>
<dbReference type="InterPro" id="IPR001460">
    <property type="entry name" value="PCN-bd_Tpept"/>
</dbReference>
<dbReference type="PANTHER" id="PTHR32282">
    <property type="entry name" value="BINDING PROTEIN TRANSPEPTIDASE, PUTATIVE-RELATED"/>
    <property type="match status" value="1"/>
</dbReference>
<evidence type="ECO:0000256" key="2">
    <source>
        <dbReference type="ARBA" id="ARBA00022670"/>
    </source>
</evidence>
<evidence type="ECO:0000256" key="6">
    <source>
        <dbReference type="ARBA" id="ARBA00023268"/>
    </source>
</evidence>
<feature type="compositionally biased region" description="Low complexity" evidence="9">
    <location>
        <begin position="891"/>
        <end position="907"/>
    </location>
</feature>
<gene>
    <name evidence="13" type="ORF">BJ970_001881</name>
</gene>
<feature type="compositionally biased region" description="Pro residues" evidence="9">
    <location>
        <begin position="874"/>
        <end position="890"/>
    </location>
</feature>
<dbReference type="SUPFAM" id="SSF53955">
    <property type="entry name" value="Lysozyme-like"/>
    <property type="match status" value="1"/>
</dbReference>
<feature type="compositionally biased region" description="Low complexity" evidence="9">
    <location>
        <begin position="136"/>
        <end position="154"/>
    </location>
</feature>
<evidence type="ECO:0000256" key="3">
    <source>
        <dbReference type="ARBA" id="ARBA00022676"/>
    </source>
</evidence>
<feature type="compositionally biased region" description="Gly residues" evidence="9">
    <location>
        <begin position="927"/>
        <end position="939"/>
    </location>
</feature>
<evidence type="ECO:0000256" key="9">
    <source>
        <dbReference type="SAM" id="MobiDB-lite"/>
    </source>
</evidence>
<dbReference type="InterPro" id="IPR001264">
    <property type="entry name" value="Glyco_trans_51"/>
</dbReference>
<dbReference type="RefSeq" id="WP_184725897.1">
    <property type="nucleotide sequence ID" value="NZ_JACHIW010000001.1"/>
</dbReference>
<feature type="compositionally biased region" description="Basic and acidic residues" evidence="9">
    <location>
        <begin position="108"/>
        <end position="117"/>
    </location>
</feature>
<keyword evidence="1 13" id="KW-0121">Carboxypeptidase</keyword>
<keyword evidence="10" id="KW-0812">Transmembrane</keyword>
<feature type="domain" description="Penicillin-binding protein transpeptidase" evidence="11">
    <location>
        <begin position="563"/>
        <end position="824"/>
    </location>
</feature>
<feature type="compositionally biased region" description="Basic and acidic residues" evidence="9">
    <location>
        <begin position="204"/>
        <end position="214"/>
    </location>
</feature>
<keyword evidence="3" id="KW-0328">Glycosyltransferase</keyword>
<keyword evidence="10" id="KW-1133">Transmembrane helix</keyword>
<comment type="catalytic activity">
    <reaction evidence="8">
        <text>[GlcNAc-(1-&gt;4)-Mur2Ac(oyl-L-Ala-gamma-D-Glu-L-Lys-D-Ala-D-Ala)](n)-di-trans,octa-cis-undecaprenyl diphosphate + beta-D-GlcNAc-(1-&gt;4)-Mur2Ac(oyl-L-Ala-gamma-D-Glu-L-Lys-D-Ala-D-Ala)-di-trans,octa-cis-undecaprenyl diphosphate = [GlcNAc-(1-&gt;4)-Mur2Ac(oyl-L-Ala-gamma-D-Glu-L-Lys-D-Ala-D-Ala)](n+1)-di-trans,octa-cis-undecaprenyl diphosphate + di-trans,octa-cis-undecaprenyl diphosphate + H(+)</text>
        <dbReference type="Rhea" id="RHEA:23708"/>
        <dbReference type="Rhea" id="RHEA-COMP:9602"/>
        <dbReference type="Rhea" id="RHEA-COMP:9603"/>
        <dbReference type="ChEBI" id="CHEBI:15378"/>
        <dbReference type="ChEBI" id="CHEBI:58405"/>
        <dbReference type="ChEBI" id="CHEBI:60033"/>
        <dbReference type="ChEBI" id="CHEBI:78435"/>
        <dbReference type="EC" id="2.4.99.28"/>
    </reaction>
</comment>
<feature type="region of interest" description="Disordered" evidence="9">
    <location>
        <begin position="866"/>
        <end position="954"/>
    </location>
</feature>
<feature type="compositionally biased region" description="Acidic residues" evidence="9">
    <location>
        <begin position="215"/>
        <end position="228"/>
    </location>
</feature>
<evidence type="ECO:0000313" key="13">
    <source>
        <dbReference type="EMBL" id="MBB5154347.1"/>
    </source>
</evidence>
<dbReference type="GO" id="GO:0008658">
    <property type="term" value="F:penicillin binding"/>
    <property type="evidence" value="ECO:0007669"/>
    <property type="project" value="InterPro"/>
</dbReference>
<protein>
    <submittedName>
        <fullName evidence="13">Membrane peptidoglycan carboxypeptidase</fullName>
    </submittedName>
</protein>
<dbReference type="EMBL" id="JACHIW010000001">
    <property type="protein sequence ID" value="MBB5154347.1"/>
    <property type="molecule type" value="Genomic_DNA"/>
</dbReference>
<dbReference type="GO" id="GO:0009002">
    <property type="term" value="F:serine-type D-Ala-D-Ala carboxypeptidase activity"/>
    <property type="evidence" value="ECO:0007669"/>
    <property type="project" value="UniProtKB-EC"/>
</dbReference>
<feature type="region of interest" description="Disordered" evidence="9">
    <location>
        <begin position="1"/>
        <end position="167"/>
    </location>
</feature>
<dbReference type="GO" id="GO:0009252">
    <property type="term" value="P:peptidoglycan biosynthetic process"/>
    <property type="evidence" value="ECO:0007669"/>
    <property type="project" value="TreeGrafter"/>
</dbReference>
<keyword evidence="4" id="KW-0808">Transferase</keyword>
<evidence type="ECO:0000313" key="14">
    <source>
        <dbReference type="Proteomes" id="UP000584374"/>
    </source>
</evidence>